<dbReference type="Proteomes" id="UP000288805">
    <property type="component" value="Unassembled WGS sequence"/>
</dbReference>
<protein>
    <submittedName>
        <fullName evidence="1">Uncharacterized protein</fullName>
    </submittedName>
</protein>
<name>A0A438DVF4_VITVI</name>
<comment type="caution">
    <text evidence="1">The sequence shown here is derived from an EMBL/GenBank/DDBJ whole genome shotgun (WGS) entry which is preliminary data.</text>
</comment>
<gene>
    <name evidence="1" type="ORF">CK203_085938</name>
</gene>
<evidence type="ECO:0000313" key="2">
    <source>
        <dbReference type="Proteomes" id="UP000288805"/>
    </source>
</evidence>
<sequence length="70" mass="7715">MAYYDDDVASTASTTSTMVVSTRMRLKDFEPFSFYQTSQVLPALWHSQDQITQAMMGHAKELGGGGPLLP</sequence>
<dbReference type="AlphaFoldDB" id="A0A438DVF4"/>
<reference evidence="1 2" key="1">
    <citation type="journal article" date="2018" name="PLoS Genet.">
        <title>Population sequencing reveals clonal diversity and ancestral inbreeding in the grapevine cultivar Chardonnay.</title>
        <authorList>
            <person name="Roach M.J."/>
            <person name="Johnson D.L."/>
            <person name="Bohlmann J."/>
            <person name="van Vuuren H.J."/>
            <person name="Jones S.J."/>
            <person name="Pretorius I.S."/>
            <person name="Schmidt S.A."/>
            <person name="Borneman A.R."/>
        </authorList>
    </citation>
    <scope>NUCLEOTIDE SEQUENCE [LARGE SCALE GENOMIC DNA]</scope>
    <source>
        <strain evidence="2">cv. Chardonnay</strain>
        <tissue evidence="1">Leaf</tissue>
    </source>
</reference>
<organism evidence="1 2">
    <name type="scientific">Vitis vinifera</name>
    <name type="common">Grape</name>
    <dbReference type="NCBI Taxonomy" id="29760"/>
    <lineage>
        <taxon>Eukaryota</taxon>
        <taxon>Viridiplantae</taxon>
        <taxon>Streptophyta</taxon>
        <taxon>Embryophyta</taxon>
        <taxon>Tracheophyta</taxon>
        <taxon>Spermatophyta</taxon>
        <taxon>Magnoliopsida</taxon>
        <taxon>eudicotyledons</taxon>
        <taxon>Gunneridae</taxon>
        <taxon>Pentapetalae</taxon>
        <taxon>rosids</taxon>
        <taxon>Vitales</taxon>
        <taxon>Vitaceae</taxon>
        <taxon>Viteae</taxon>
        <taxon>Vitis</taxon>
    </lineage>
</organism>
<proteinExistence type="predicted"/>
<accession>A0A438DVF4</accession>
<dbReference type="EMBL" id="QGNW01001481">
    <property type="protein sequence ID" value="RVW39485.1"/>
    <property type="molecule type" value="Genomic_DNA"/>
</dbReference>
<evidence type="ECO:0000313" key="1">
    <source>
        <dbReference type="EMBL" id="RVW39485.1"/>
    </source>
</evidence>